<dbReference type="WBParaSite" id="SCUD_0001593501-mRNA-1">
    <property type="protein sequence ID" value="SCUD_0001593501-mRNA-1"/>
    <property type="gene ID" value="SCUD_0001593501"/>
</dbReference>
<keyword evidence="2" id="KW-1185">Reference proteome</keyword>
<reference evidence="1 2" key="2">
    <citation type="submission" date="2018-11" db="EMBL/GenBank/DDBJ databases">
        <authorList>
            <consortium name="Pathogen Informatics"/>
        </authorList>
    </citation>
    <scope>NUCLEOTIDE SEQUENCE [LARGE SCALE GENOMIC DNA]</scope>
    <source>
        <strain evidence="1">Dakar</strain>
        <strain evidence="2">Dakar, Senegal</strain>
    </source>
</reference>
<organism evidence="3">
    <name type="scientific">Schistosoma curassoni</name>
    <dbReference type="NCBI Taxonomy" id="6186"/>
    <lineage>
        <taxon>Eukaryota</taxon>
        <taxon>Metazoa</taxon>
        <taxon>Spiralia</taxon>
        <taxon>Lophotrochozoa</taxon>
        <taxon>Platyhelminthes</taxon>
        <taxon>Trematoda</taxon>
        <taxon>Digenea</taxon>
        <taxon>Strigeidida</taxon>
        <taxon>Schistosomatoidea</taxon>
        <taxon>Schistosomatidae</taxon>
        <taxon>Schistosoma</taxon>
    </lineage>
</organism>
<sequence>MPPFIYITIIKCVLHNSSLILIMKVNHNQTNKSLAEFCYFYKMFYSEKFTRFKAKNL</sequence>
<dbReference type="AlphaFoldDB" id="A0A183KLL8"/>
<dbReference type="Proteomes" id="UP000279833">
    <property type="component" value="Unassembled WGS sequence"/>
</dbReference>
<evidence type="ECO:0000313" key="3">
    <source>
        <dbReference type="WBParaSite" id="SCUD_0001593501-mRNA-1"/>
    </source>
</evidence>
<gene>
    <name evidence="1" type="ORF">SCUD_LOCUS15932</name>
</gene>
<proteinExistence type="predicted"/>
<evidence type="ECO:0000313" key="1">
    <source>
        <dbReference type="EMBL" id="VDP60490.1"/>
    </source>
</evidence>
<dbReference type="EMBL" id="UZAK01038146">
    <property type="protein sequence ID" value="VDP60490.1"/>
    <property type="molecule type" value="Genomic_DNA"/>
</dbReference>
<reference evidence="3" key="1">
    <citation type="submission" date="2016-06" db="UniProtKB">
        <authorList>
            <consortium name="WormBaseParasite"/>
        </authorList>
    </citation>
    <scope>IDENTIFICATION</scope>
</reference>
<evidence type="ECO:0000313" key="2">
    <source>
        <dbReference type="Proteomes" id="UP000279833"/>
    </source>
</evidence>
<name>A0A183KLL8_9TREM</name>
<accession>A0A183KLL8</accession>
<protein>
    <submittedName>
        <fullName evidence="1 3">Uncharacterized protein</fullName>
    </submittedName>
</protein>